<feature type="region of interest" description="Disordered" evidence="1">
    <location>
        <begin position="501"/>
        <end position="523"/>
    </location>
</feature>
<sequence length="611" mass="68165">MSSNEDREDQGEVASPLDSKSVDGEVKIKEEPLEEETGVNQDIPLYDPAFRPDLGSQAMLSRSESPALSIRLRRPGRASSEMHAFTTAGVAALTNNRLLQARLNRLLSMPHSEDEFPDDELAHTSEARFDSQVHNSGYSQPNPAYPAASYQQFESQQHPPQLPGYLQDPFSPEYSNQLDGSFDQQFPQSPYVDDLDQTIVVDSTMSNSSVAPEDFSASPSPTPQQKNLLENRAPSIPRTGRQARRESAKSRANGASTAGRRHRARRAEDFAPPPGAMTAADAMAVHENNIRRRNKRYKNAGIKPPVLDDIEQDVVDTLNELGVPIDFNDMYLQQVYSNRDTTLDGSLNESADSTIDTMDTDETILPPLPSLPAEPDFPTSARWRERGPDGQARARWASARLRAKKKVQKTEAWREATKDERDTMEAAAADALVFIADPIPVGPVPPGSHAPWLRSERAFLLQEVTENSKRINSTGNRLATVAETYNRRMRYKTQKAGELCIAPGNGESRKNSRLTKDRTPPHRTDDAIMSNIKKWSELGDICICRQHQRYPVGDFERSGDFPHGHGVEECIPKDRKDDACHCDVHLRDFNGEFPPGHTKARCSHLLIRSNK</sequence>
<organism evidence="2 3">
    <name type="scientific">Botryotinia calthae</name>
    <dbReference type="NCBI Taxonomy" id="38488"/>
    <lineage>
        <taxon>Eukaryota</taxon>
        <taxon>Fungi</taxon>
        <taxon>Dikarya</taxon>
        <taxon>Ascomycota</taxon>
        <taxon>Pezizomycotina</taxon>
        <taxon>Leotiomycetes</taxon>
        <taxon>Helotiales</taxon>
        <taxon>Sclerotiniaceae</taxon>
        <taxon>Botryotinia</taxon>
    </lineage>
</organism>
<feature type="region of interest" description="Disordered" evidence="1">
    <location>
        <begin position="206"/>
        <end position="277"/>
    </location>
</feature>
<dbReference type="Proteomes" id="UP000297299">
    <property type="component" value="Unassembled WGS sequence"/>
</dbReference>
<feature type="compositionally biased region" description="Polar residues" evidence="1">
    <location>
        <begin position="217"/>
        <end position="228"/>
    </location>
</feature>
<keyword evidence="3" id="KW-1185">Reference proteome</keyword>
<dbReference type="OrthoDB" id="3532887at2759"/>
<dbReference type="AlphaFoldDB" id="A0A4Y8CPD4"/>
<dbReference type="EMBL" id="PHWZ01000473">
    <property type="protein sequence ID" value="TEY38797.1"/>
    <property type="molecule type" value="Genomic_DNA"/>
</dbReference>
<feature type="compositionally biased region" description="Polar residues" evidence="1">
    <location>
        <begin position="173"/>
        <end position="188"/>
    </location>
</feature>
<feature type="compositionally biased region" description="Acidic residues" evidence="1">
    <location>
        <begin position="1"/>
        <end position="11"/>
    </location>
</feature>
<evidence type="ECO:0000313" key="2">
    <source>
        <dbReference type="EMBL" id="TEY38797.1"/>
    </source>
</evidence>
<gene>
    <name evidence="2" type="ORF">BOTCAL_0474g00010</name>
</gene>
<feature type="compositionally biased region" description="Basic and acidic residues" evidence="1">
    <location>
        <begin position="20"/>
        <end position="31"/>
    </location>
</feature>
<feature type="compositionally biased region" description="Basic and acidic residues" evidence="1">
    <location>
        <begin position="507"/>
        <end position="523"/>
    </location>
</feature>
<evidence type="ECO:0000313" key="3">
    <source>
        <dbReference type="Proteomes" id="UP000297299"/>
    </source>
</evidence>
<evidence type="ECO:0000256" key="1">
    <source>
        <dbReference type="SAM" id="MobiDB-lite"/>
    </source>
</evidence>
<reference evidence="2 3" key="1">
    <citation type="submission" date="2017-11" db="EMBL/GenBank/DDBJ databases">
        <title>Comparative genomics of Botrytis spp.</title>
        <authorList>
            <person name="Valero-Jimenez C.A."/>
            <person name="Tapia P."/>
            <person name="Veloso J."/>
            <person name="Silva-Moreno E."/>
            <person name="Staats M."/>
            <person name="Valdes J.H."/>
            <person name="Van Kan J.A.L."/>
        </authorList>
    </citation>
    <scope>NUCLEOTIDE SEQUENCE [LARGE SCALE GENOMIC DNA]</scope>
    <source>
        <strain evidence="2 3">MUCL2830</strain>
    </source>
</reference>
<feature type="region of interest" description="Disordered" evidence="1">
    <location>
        <begin position="1"/>
        <end position="50"/>
    </location>
</feature>
<feature type="compositionally biased region" description="Polar residues" evidence="1">
    <location>
        <begin position="149"/>
        <end position="159"/>
    </location>
</feature>
<proteinExistence type="predicted"/>
<accession>A0A4Y8CPD4</accession>
<comment type="caution">
    <text evidence="2">The sequence shown here is derived from an EMBL/GenBank/DDBJ whole genome shotgun (WGS) entry which is preliminary data.</text>
</comment>
<feature type="compositionally biased region" description="Polar residues" evidence="1">
    <location>
        <begin position="132"/>
        <end position="142"/>
    </location>
</feature>
<name>A0A4Y8CPD4_9HELO</name>
<protein>
    <submittedName>
        <fullName evidence="2">Uncharacterized protein</fullName>
    </submittedName>
</protein>
<feature type="region of interest" description="Disordered" evidence="1">
    <location>
        <begin position="132"/>
        <end position="190"/>
    </location>
</feature>